<dbReference type="Proteomes" id="UP000552241">
    <property type="component" value="Unassembled WGS sequence"/>
</dbReference>
<accession>A0A838ZIU2</accession>
<evidence type="ECO:0000313" key="4">
    <source>
        <dbReference type="EMBL" id="MBA5628274.1"/>
    </source>
</evidence>
<feature type="compositionally biased region" description="Polar residues" evidence="2">
    <location>
        <begin position="382"/>
        <end position="392"/>
    </location>
</feature>
<feature type="region of interest" description="Disordered" evidence="2">
    <location>
        <begin position="382"/>
        <end position="403"/>
    </location>
</feature>
<sequence length="670" mass="73836">MKSINYFLLAMCMGLAHGISDAQETYVTGTAKVKVQPNTLVYFGDNLNVTSTTNAVFENAGNVKIDGDYVNPSATGANFVSTWDVPSNNTSYGQVIINEASSSDRLTMEKGTIDPAVFNWGQFAMPFHFANVDEAMGFLFGTSYSSSNNRYQKSMMAWDNVQKPEFDHFNAGATLDANSPTAYYILNLEYNSGNIKSIMEANDKLAYRGVASNEAFLNIPMNTNMYHFGGVPWSNWKGKKNTYNEKYQTYIDDKVRTVADDAGYGRNFFQFGNPYTSNIDLAYIGSPASPGYDDGNDIDGLLAVARVADLSYDGSGSTSSAMVVATYNEATNVWGGDASALLVKPFEPFIVVLNTAATNTGNRTINFSDKLKTFSMTPNSLGSGVTTSKNTGSDGGEMNEDGNGFGFSSTSTVRPKFYQLGLNLYKSNGAPAGNKAYVIVTNSGVTNGTDNALESEYSDFNAKTGFFLAQENLDGTPVPSSTRKMHINAVNMAYVNKPIPVFFNRKSGDLNGYYVKADLFYQDIFTKVSGDETNFVDGNSFFFYDRTEDVLMPITTEFNYYVDVSEKQVEDRYTVYWNGGPAFNKGEMELDETLASATVIYKDQQTHKIRFSDQWNSADIKVYDMSGRNIMSYKNVNTQADFELKLPNTGVYIVKAESNTGDVYTQKIIK</sequence>
<keyword evidence="1 3" id="KW-0732">Signal</keyword>
<dbReference type="RefSeq" id="WP_182041880.1">
    <property type="nucleotide sequence ID" value="NZ_JACDZE010000001.1"/>
</dbReference>
<dbReference type="NCBIfam" id="TIGR04183">
    <property type="entry name" value="Por_Secre_tail"/>
    <property type="match status" value="1"/>
</dbReference>
<dbReference type="AlphaFoldDB" id="A0A838ZIU2"/>
<comment type="caution">
    <text evidence="4">The sequence shown here is derived from an EMBL/GenBank/DDBJ whole genome shotgun (WGS) entry which is preliminary data.</text>
</comment>
<protein>
    <submittedName>
        <fullName evidence="4">T9SS type A sorting domain-containing protein</fullName>
    </submittedName>
</protein>
<evidence type="ECO:0000256" key="1">
    <source>
        <dbReference type="ARBA" id="ARBA00022729"/>
    </source>
</evidence>
<feature type="chain" id="PRO_5032720057" evidence="3">
    <location>
        <begin position="23"/>
        <end position="670"/>
    </location>
</feature>
<gene>
    <name evidence="4" type="ORF">HU137_00650</name>
</gene>
<evidence type="ECO:0000256" key="2">
    <source>
        <dbReference type="SAM" id="MobiDB-lite"/>
    </source>
</evidence>
<evidence type="ECO:0000313" key="5">
    <source>
        <dbReference type="Proteomes" id="UP000552241"/>
    </source>
</evidence>
<name>A0A838ZIU2_9FLAO</name>
<evidence type="ECO:0000256" key="3">
    <source>
        <dbReference type="SAM" id="SignalP"/>
    </source>
</evidence>
<reference evidence="4 5" key="1">
    <citation type="submission" date="2020-07" db="EMBL/GenBank/DDBJ databases">
        <title>Moheibacter lacus sp. nov., a member of the family Flavobacteriaceae isolated from freshwater lake sediment.</title>
        <authorList>
            <person name="Liu Y."/>
        </authorList>
    </citation>
    <scope>NUCLEOTIDE SEQUENCE [LARGE SCALE GENOMIC DNA]</scope>
    <source>
        <strain evidence="4 5">BDHS18</strain>
    </source>
</reference>
<dbReference type="InterPro" id="IPR026444">
    <property type="entry name" value="Secre_tail"/>
</dbReference>
<dbReference type="EMBL" id="JACDZE010000001">
    <property type="protein sequence ID" value="MBA5628274.1"/>
    <property type="molecule type" value="Genomic_DNA"/>
</dbReference>
<organism evidence="4 5">
    <name type="scientific">Moheibacter lacus</name>
    <dbReference type="NCBI Taxonomy" id="2745851"/>
    <lineage>
        <taxon>Bacteria</taxon>
        <taxon>Pseudomonadati</taxon>
        <taxon>Bacteroidota</taxon>
        <taxon>Flavobacteriia</taxon>
        <taxon>Flavobacteriales</taxon>
        <taxon>Weeksellaceae</taxon>
        <taxon>Moheibacter</taxon>
    </lineage>
</organism>
<proteinExistence type="predicted"/>
<feature type="signal peptide" evidence="3">
    <location>
        <begin position="1"/>
        <end position="22"/>
    </location>
</feature>
<keyword evidence="5" id="KW-1185">Reference proteome</keyword>